<keyword evidence="8" id="KW-0676">Redox-active center</keyword>
<dbReference type="RefSeq" id="WP_281841658.1">
    <property type="nucleotide sequence ID" value="NZ_BROH01000003.1"/>
</dbReference>
<evidence type="ECO:0000256" key="4">
    <source>
        <dbReference type="ARBA" id="ARBA00022559"/>
    </source>
</evidence>
<evidence type="ECO:0000256" key="3">
    <source>
        <dbReference type="ARBA" id="ARBA00013017"/>
    </source>
</evidence>
<dbReference type="SUPFAM" id="SSF52833">
    <property type="entry name" value="Thioredoxin-like"/>
    <property type="match status" value="1"/>
</dbReference>
<comment type="caution">
    <text evidence="14">The sequence shown here is derived from an EMBL/GenBank/DDBJ whole genome shotgun (WGS) entry which is preliminary data.</text>
</comment>
<comment type="function">
    <text evidence="1">Thiol-specific peroxidase that catalyzes the reduction of hydrogen peroxide and organic hydroperoxides to water and alcohols, respectively. Plays a role in cell protection against oxidative stress by detoxifying peroxides and as sensor of hydrogen peroxide-mediated signaling events.</text>
</comment>
<feature type="domain" description="Thioredoxin" evidence="13">
    <location>
        <begin position="6"/>
        <end position="157"/>
    </location>
</feature>
<dbReference type="Pfam" id="PF00578">
    <property type="entry name" value="AhpC-TSA"/>
    <property type="match status" value="1"/>
</dbReference>
<evidence type="ECO:0000256" key="2">
    <source>
        <dbReference type="ARBA" id="ARBA00011245"/>
    </source>
</evidence>
<protein>
    <recommendedName>
        <fullName evidence="3">thioredoxin-dependent peroxiredoxin</fullName>
        <ecNumber evidence="3">1.11.1.24</ecNumber>
    </recommendedName>
    <alternativeName>
        <fullName evidence="9">Thioredoxin peroxidase</fullName>
    </alternativeName>
    <alternativeName>
        <fullName evidence="11">Thioredoxin-dependent peroxiredoxin Bcp</fullName>
    </alternativeName>
</protein>
<evidence type="ECO:0000256" key="8">
    <source>
        <dbReference type="ARBA" id="ARBA00023284"/>
    </source>
</evidence>
<dbReference type="PANTHER" id="PTHR42801">
    <property type="entry name" value="THIOREDOXIN-DEPENDENT PEROXIDE REDUCTASE"/>
    <property type="match status" value="1"/>
</dbReference>
<evidence type="ECO:0000256" key="11">
    <source>
        <dbReference type="ARBA" id="ARBA00042639"/>
    </source>
</evidence>
<evidence type="ECO:0000256" key="9">
    <source>
        <dbReference type="ARBA" id="ARBA00032824"/>
    </source>
</evidence>
<accession>A0ABQ5LST7</accession>
<dbReference type="PIRSF" id="PIRSF000239">
    <property type="entry name" value="AHPC"/>
    <property type="match status" value="1"/>
</dbReference>
<comment type="similarity">
    <text evidence="10">Belongs to the peroxiredoxin family. BCP/PrxQ subfamily.</text>
</comment>
<reference evidence="14" key="1">
    <citation type="journal article" date="2023" name="Int. J. Syst. Evol. Microbiol.">
        <title>Sinisalibacter aestuarii sp. nov., isolated from estuarine sediment of the Arakawa River.</title>
        <authorList>
            <person name="Arafat S.T."/>
            <person name="Hirano S."/>
            <person name="Sato A."/>
            <person name="Takeuchi K."/>
            <person name="Yasuda T."/>
            <person name="Terahara T."/>
            <person name="Hamada M."/>
            <person name="Kobayashi T."/>
        </authorList>
    </citation>
    <scope>NUCLEOTIDE SEQUENCE</scope>
    <source>
        <strain evidence="14">B-399</strain>
    </source>
</reference>
<dbReference type="CDD" id="cd03017">
    <property type="entry name" value="PRX_BCP"/>
    <property type="match status" value="1"/>
</dbReference>
<gene>
    <name evidence="14" type="ORF">STA1M1_15470</name>
</gene>
<dbReference type="NCBIfam" id="NF006960">
    <property type="entry name" value="PRK09437.1"/>
    <property type="match status" value="1"/>
</dbReference>
<evidence type="ECO:0000256" key="5">
    <source>
        <dbReference type="ARBA" id="ARBA00022862"/>
    </source>
</evidence>
<evidence type="ECO:0000256" key="7">
    <source>
        <dbReference type="ARBA" id="ARBA00023157"/>
    </source>
</evidence>
<sequence length="157" mass="16692">MSDSLVELGAKAPDFTLPRDGGGSVSLSDFAGKPVVLFFYPKANTPGCTTEARDFTAMLGAFEAAGAVVLGISKDSVKKQENFVAKQELAMPVLSDAEGDVCERYGVWGEKKMYGKTFLGITRTTYLIGPDGTVAQVWPKVKVAGHAEEVLDAVRAL</sequence>
<dbReference type="Proteomes" id="UP001144205">
    <property type="component" value="Unassembled WGS sequence"/>
</dbReference>
<evidence type="ECO:0000256" key="10">
    <source>
        <dbReference type="ARBA" id="ARBA00038489"/>
    </source>
</evidence>
<evidence type="ECO:0000313" key="14">
    <source>
        <dbReference type="EMBL" id="GKY87678.1"/>
    </source>
</evidence>
<keyword evidence="4" id="KW-0575">Peroxidase</keyword>
<organism evidence="14 15">
    <name type="scientific">Sinisalibacter aestuarii</name>
    <dbReference type="NCBI Taxonomy" id="2949426"/>
    <lineage>
        <taxon>Bacteria</taxon>
        <taxon>Pseudomonadati</taxon>
        <taxon>Pseudomonadota</taxon>
        <taxon>Alphaproteobacteria</taxon>
        <taxon>Rhodobacterales</taxon>
        <taxon>Roseobacteraceae</taxon>
        <taxon>Sinisalibacter</taxon>
    </lineage>
</organism>
<evidence type="ECO:0000256" key="12">
    <source>
        <dbReference type="ARBA" id="ARBA00049091"/>
    </source>
</evidence>
<dbReference type="InterPro" id="IPR013766">
    <property type="entry name" value="Thioredoxin_domain"/>
</dbReference>
<dbReference type="PROSITE" id="PS51352">
    <property type="entry name" value="THIOREDOXIN_2"/>
    <property type="match status" value="1"/>
</dbReference>
<dbReference type="InterPro" id="IPR050924">
    <property type="entry name" value="Peroxiredoxin_BCP/PrxQ"/>
</dbReference>
<keyword evidence="7" id="KW-1015">Disulfide bond</keyword>
<dbReference type="Gene3D" id="3.40.30.10">
    <property type="entry name" value="Glutaredoxin"/>
    <property type="match status" value="1"/>
</dbReference>
<name>A0ABQ5LST7_9RHOB</name>
<evidence type="ECO:0000259" key="13">
    <source>
        <dbReference type="PROSITE" id="PS51352"/>
    </source>
</evidence>
<proteinExistence type="inferred from homology"/>
<dbReference type="InterPro" id="IPR000866">
    <property type="entry name" value="AhpC/TSA"/>
</dbReference>
<dbReference type="EMBL" id="BROH01000003">
    <property type="protein sequence ID" value="GKY87678.1"/>
    <property type="molecule type" value="Genomic_DNA"/>
</dbReference>
<comment type="subunit">
    <text evidence="2">Monomer.</text>
</comment>
<dbReference type="PANTHER" id="PTHR42801:SF4">
    <property type="entry name" value="AHPC_TSA FAMILY PROTEIN"/>
    <property type="match status" value="1"/>
</dbReference>
<evidence type="ECO:0000256" key="6">
    <source>
        <dbReference type="ARBA" id="ARBA00023002"/>
    </source>
</evidence>
<keyword evidence="15" id="KW-1185">Reference proteome</keyword>
<comment type="catalytic activity">
    <reaction evidence="12">
        <text>a hydroperoxide + [thioredoxin]-dithiol = an alcohol + [thioredoxin]-disulfide + H2O</text>
        <dbReference type="Rhea" id="RHEA:62620"/>
        <dbReference type="Rhea" id="RHEA-COMP:10698"/>
        <dbReference type="Rhea" id="RHEA-COMP:10700"/>
        <dbReference type="ChEBI" id="CHEBI:15377"/>
        <dbReference type="ChEBI" id="CHEBI:29950"/>
        <dbReference type="ChEBI" id="CHEBI:30879"/>
        <dbReference type="ChEBI" id="CHEBI:35924"/>
        <dbReference type="ChEBI" id="CHEBI:50058"/>
        <dbReference type="EC" id="1.11.1.24"/>
    </reaction>
</comment>
<evidence type="ECO:0000313" key="15">
    <source>
        <dbReference type="Proteomes" id="UP001144205"/>
    </source>
</evidence>
<dbReference type="EC" id="1.11.1.24" evidence="3"/>
<evidence type="ECO:0000256" key="1">
    <source>
        <dbReference type="ARBA" id="ARBA00003330"/>
    </source>
</evidence>
<keyword evidence="5" id="KW-0049">Antioxidant</keyword>
<keyword evidence="6" id="KW-0560">Oxidoreductase</keyword>
<dbReference type="InterPro" id="IPR024706">
    <property type="entry name" value="Peroxiredoxin_AhpC-typ"/>
</dbReference>
<dbReference type="InterPro" id="IPR036249">
    <property type="entry name" value="Thioredoxin-like_sf"/>
</dbReference>